<feature type="compositionally biased region" description="Low complexity" evidence="1">
    <location>
        <begin position="709"/>
        <end position="722"/>
    </location>
</feature>
<feature type="compositionally biased region" description="Basic and acidic residues" evidence="1">
    <location>
        <begin position="762"/>
        <end position="775"/>
    </location>
</feature>
<dbReference type="OrthoDB" id="2572799at2759"/>
<protein>
    <submittedName>
        <fullName evidence="2">Uncharacterized protein</fullName>
    </submittedName>
</protein>
<evidence type="ECO:0000256" key="1">
    <source>
        <dbReference type="SAM" id="MobiDB-lite"/>
    </source>
</evidence>
<feature type="compositionally biased region" description="Low complexity" evidence="1">
    <location>
        <begin position="468"/>
        <end position="489"/>
    </location>
</feature>
<feature type="compositionally biased region" description="Polar residues" evidence="1">
    <location>
        <begin position="184"/>
        <end position="193"/>
    </location>
</feature>
<name>A0A0D0VH63_CRYGA</name>
<accession>A0A0D0VH63</accession>
<dbReference type="EMBL" id="KN847986">
    <property type="protein sequence ID" value="KIR45884.1"/>
    <property type="molecule type" value="Genomic_DNA"/>
</dbReference>
<dbReference type="AlphaFoldDB" id="A0A0D0VH63"/>
<feature type="region of interest" description="Disordered" evidence="1">
    <location>
        <begin position="1"/>
        <end position="232"/>
    </location>
</feature>
<proteinExistence type="predicted"/>
<feature type="region of interest" description="Disordered" evidence="1">
    <location>
        <begin position="400"/>
        <end position="526"/>
    </location>
</feature>
<feature type="compositionally biased region" description="Basic and acidic residues" evidence="1">
    <location>
        <begin position="782"/>
        <end position="830"/>
    </location>
</feature>
<reference evidence="2" key="1">
    <citation type="submission" date="2015-01" db="EMBL/GenBank/DDBJ databases">
        <title>The Genome Sequence of Cryptococcus gattii CA1280.</title>
        <authorList>
            <consortium name="The Broad Institute Genomics Platform"/>
            <person name="Cuomo C."/>
            <person name="Litvintseva A."/>
            <person name="Chen Y."/>
            <person name="Heitman J."/>
            <person name="Sun S."/>
            <person name="Springer D."/>
            <person name="Dromer F."/>
            <person name="Young S."/>
            <person name="Zeng Q."/>
            <person name="Gargeya S."/>
            <person name="Abouelleil A."/>
            <person name="Alvarado L."/>
            <person name="Chapman S.B."/>
            <person name="Gainer-Dewar J."/>
            <person name="Goldberg J."/>
            <person name="Griggs A."/>
            <person name="Gujja S."/>
            <person name="Hansen M."/>
            <person name="Howarth C."/>
            <person name="Imamovic A."/>
            <person name="Larimer J."/>
            <person name="Murphy C."/>
            <person name="Naylor J."/>
            <person name="Pearson M."/>
            <person name="Priest M."/>
            <person name="Roberts A."/>
            <person name="Saif S."/>
            <person name="Shea T."/>
            <person name="Sykes S."/>
            <person name="Wortman J."/>
            <person name="Nusbaum C."/>
            <person name="Birren B."/>
        </authorList>
    </citation>
    <scope>NUCLEOTIDE SEQUENCE [LARGE SCALE GENOMIC DNA]</scope>
    <source>
        <strain evidence="2">CA1280</strain>
    </source>
</reference>
<organism evidence="2">
    <name type="scientific">Cryptococcus bacillisporus CA1280</name>
    <dbReference type="NCBI Taxonomy" id="1296109"/>
    <lineage>
        <taxon>Eukaryota</taxon>
        <taxon>Fungi</taxon>
        <taxon>Dikarya</taxon>
        <taxon>Basidiomycota</taxon>
        <taxon>Agaricomycotina</taxon>
        <taxon>Tremellomycetes</taxon>
        <taxon>Tremellales</taxon>
        <taxon>Cryptococcaceae</taxon>
        <taxon>Cryptococcus</taxon>
        <taxon>Cryptococcus gattii species complex</taxon>
    </lineage>
</organism>
<sequence length="1027" mass="111759">MFPFGKKGTAAPKAREDRDAIQYANYSARKVANHGPPPLRTYAGGKGGHDNTAGAENKSIPTPEDANGRGRFFTTSTGLWQRPSVGSPALTSSKGGGSEWPEASAVQYNQPSPGYESQATLFKKRIPTGPAAMASQDPRAIQPQLSAHAGRPKDPRLTAPADVAPDAALNPVETPQKPADPRLYQTNPCQPSQPIQPPRDLRHPPSGQSMPSPERELNIATPPLPMEGAQRVPLCSGIPSNLSMVPSAMKDNSAIASIPASRISEEESRIATSAGNNNGHLNLLETAAKEGGAQTAMDASKDSALAAEIVDVKPTLEQLEIATGAAVPQVRDEDRLEGCVSFTRSELPTGFWSKDAAERRDLRNKLRAEQEKELEKMGRKLMKGHWRDDGVAFDWVLSRKNAGGSGTVKDNEVREVAEVVDASSPRTGERQDQLEDEEFIPLETQTPHLSFLEPSEMSGPAQNTATGPVASGVSSPQPSSVPQMRQPSQESQSEEKVASSSAIAPPPAPAKYSKAETKWGPPIIGKPPARGPINRIYKYDIPVPKSMKVGGRFAPEFQAWKLRHRDEACCFDARGCPTREAFLNHNSAAACDHLSMKIVPIDMSNPDSWPVSMFPDQVSVPIPASITSGKEFDAWSTMICDRISEPDWRGRPTRWMRPLHIPSSTGQFKIKLRAKTKEEIENYNGPAIFPSQASPLELGPKPADKVDNSLSSSFADAPASFATPKGGASAKLNQSLSEQQKKRISNMLEAEAAEVAKKKRRTSESYFEREWDRGKRPGSPVFKEERSSKMQKKDTGLDKSREREKEKEQEREREKGRAIEAERERQRGRALESNGERGQSSPHYSKFRTVVSNRTLDVAGARFESAVSSSANIPALPQAVQRADSQSSSARLEVEGVATELPTAESTHSFPAHSTASPFTGQPNRCLVAPDLMPAPSAASHFAKSHTSSPIPSAPLSATGSVSVISSHLQELHKKIRQKMAEITKWTLLLEDFPDMADTMNVQIQRTQDEIFGLHDDIRNGEAKLHD</sequence>
<feature type="compositionally biased region" description="Polar residues" evidence="1">
    <location>
        <begin position="106"/>
        <end position="120"/>
    </location>
</feature>
<evidence type="ECO:0000313" key="2">
    <source>
        <dbReference type="EMBL" id="KIR45884.1"/>
    </source>
</evidence>
<dbReference type="HOGENOM" id="CLU_296656_0_0_1"/>
<feature type="region of interest" description="Disordered" evidence="1">
    <location>
        <begin position="685"/>
        <end position="846"/>
    </location>
</feature>
<gene>
    <name evidence="2" type="ORF">I312_04854</name>
</gene>